<dbReference type="EMBL" id="PNBW01000055">
    <property type="protein sequence ID" value="TMO73686.1"/>
    <property type="molecule type" value="Genomic_DNA"/>
</dbReference>
<reference evidence="2" key="3">
    <citation type="submission" date="2019-09" db="EMBL/GenBank/DDBJ databases">
        <title>Co-occurence of chitin degradation, pigmentation and bioactivity in marine Pseudoalteromonas.</title>
        <authorList>
            <person name="Sonnenschein E.C."/>
            <person name="Bech P.K."/>
        </authorList>
    </citation>
    <scope>NUCLEOTIDE SEQUENCE</scope>
    <source>
        <strain evidence="2">S3790</strain>
        <strain evidence="3">S3895</strain>
    </source>
</reference>
<feature type="signal peptide" evidence="1">
    <location>
        <begin position="1"/>
        <end position="20"/>
    </location>
</feature>
<name>A0A5S3V0E6_9GAMM</name>
<dbReference type="AlphaFoldDB" id="A0A5S3V0E6"/>
<evidence type="ECO:0000313" key="4">
    <source>
        <dbReference type="Proteomes" id="UP000307164"/>
    </source>
</evidence>
<dbReference type="Proteomes" id="UP000307164">
    <property type="component" value="Unassembled WGS sequence"/>
</dbReference>
<dbReference type="RefSeq" id="WP_138593431.1">
    <property type="nucleotide sequence ID" value="NZ_PNBW01000055.1"/>
</dbReference>
<dbReference type="EMBL" id="PNBX01000116">
    <property type="protein sequence ID" value="TMO63747.1"/>
    <property type="molecule type" value="Genomic_DNA"/>
</dbReference>
<proteinExistence type="predicted"/>
<keyword evidence="4" id="KW-1185">Reference proteome</keyword>
<organism evidence="2 5">
    <name type="scientific">Pseudoalteromonas aurantia</name>
    <dbReference type="NCBI Taxonomy" id="43654"/>
    <lineage>
        <taxon>Bacteria</taxon>
        <taxon>Pseudomonadati</taxon>
        <taxon>Pseudomonadota</taxon>
        <taxon>Gammaproteobacteria</taxon>
        <taxon>Alteromonadales</taxon>
        <taxon>Pseudoalteromonadaceae</taxon>
        <taxon>Pseudoalteromonas</taxon>
    </lineage>
</organism>
<sequence>MRLKIYSLVLLAVSTFTANAKNELTGVVSEVHTRSGNSDGDHSIYFRLEVDNERSKFANCLSEDTTVTWYLDPQSVVFQQQYNLVMRSYTEKLPLSVSGQHDVCSSTHINSDKIFELSPSHWDHLLNREKATETNQ</sequence>
<gene>
    <name evidence="2" type="ORF">CWC19_18890</name>
    <name evidence="3" type="ORF">CWC20_12545</name>
</gene>
<protein>
    <submittedName>
        <fullName evidence="2">Uncharacterized protein</fullName>
    </submittedName>
</protein>
<feature type="chain" id="PRO_5024270476" evidence="1">
    <location>
        <begin position="21"/>
        <end position="136"/>
    </location>
</feature>
<accession>A0A5S3V0E6</accession>
<dbReference type="OrthoDB" id="6311395at2"/>
<evidence type="ECO:0000313" key="2">
    <source>
        <dbReference type="EMBL" id="TMO63747.1"/>
    </source>
</evidence>
<reference evidence="4 5" key="1">
    <citation type="submission" date="2018-01" db="EMBL/GenBank/DDBJ databases">
        <authorList>
            <person name="Paulsen S."/>
            <person name="Gram L.K."/>
        </authorList>
    </citation>
    <scope>NUCLEOTIDE SEQUENCE [LARGE SCALE GENOMIC DNA]</scope>
    <source>
        <strain evidence="2 5">S3790</strain>
        <strain evidence="3 4">S3895</strain>
    </source>
</reference>
<keyword evidence="1" id="KW-0732">Signal</keyword>
<evidence type="ECO:0000256" key="1">
    <source>
        <dbReference type="SAM" id="SignalP"/>
    </source>
</evidence>
<dbReference type="Proteomes" id="UP000307217">
    <property type="component" value="Unassembled WGS sequence"/>
</dbReference>
<comment type="caution">
    <text evidence="2">The sequence shown here is derived from an EMBL/GenBank/DDBJ whole genome shotgun (WGS) entry which is preliminary data.</text>
</comment>
<evidence type="ECO:0000313" key="3">
    <source>
        <dbReference type="EMBL" id="TMO73686.1"/>
    </source>
</evidence>
<evidence type="ECO:0000313" key="5">
    <source>
        <dbReference type="Proteomes" id="UP000307217"/>
    </source>
</evidence>
<reference evidence="4 5" key="2">
    <citation type="submission" date="2019-06" db="EMBL/GenBank/DDBJ databases">
        <title>Co-occurence of chitin degradation, pigmentation and bioactivity in marine Pseudoalteromonas.</title>
        <authorList>
            <person name="Sonnenschein E.C."/>
            <person name="Bech P.K."/>
        </authorList>
    </citation>
    <scope>NUCLEOTIDE SEQUENCE [LARGE SCALE GENOMIC DNA]</scope>
    <source>
        <strain evidence="5">S3790</strain>
        <strain evidence="4">S3895</strain>
    </source>
</reference>